<reference evidence="2 3" key="1">
    <citation type="journal article" date="2016" name="Nat. Commun.">
        <title>Thousands of microbial genomes shed light on interconnected biogeochemical processes in an aquifer system.</title>
        <authorList>
            <person name="Anantharaman K."/>
            <person name="Brown C.T."/>
            <person name="Hug L.A."/>
            <person name="Sharon I."/>
            <person name="Castelle C.J."/>
            <person name="Probst A.J."/>
            <person name="Thomas B.C."/>
            <person name="Singh A."/>
            <person name="Wilkins M.J."/>
            <person name="Karaoz U."/>
            <person name="Brodie E.L."/>
            <person name="Williams K.H."/>
            <person name="Hubbard S.S."/>
            <person name="Banfield J.F."/>
        </authorList>
    </citation>
    <scope>NUCLEOTIDE SEQUENCE [LARGE SCALE GENOMIC DNA]</scope>
</reference>
<keyword evidence="1" id="KW-1133">Transmembrane helix</keyword>
<feature type="transmembrane region" description="Helical" evidence="1">
    <location>
        <begin position="129"/>
        <end position="152"/>
    </location>
</feature>
<keyword evidence="1" id="KW-0812">Transmembrane</keyword>
<gene>
    <name evidence="2" type="ORF">A2310_05490</name>
</gene>
<dbReference type="EMBL" id="MEUB01000013">
    <property type="protein sequence ID" value="OGC23982.1"/>
    <property type="molecule type" value="Genomic_DNA"/>
</dbReference>
<organism evidence="2 3">
    <name type="scientific">candidate division WOR-1 bacterium RIFOXYB2_FULL_37_13</name>
    <dbReference type="NCBI Taxonomy" id="1802579"/>
    <lineage>
        <taxon>Bacteria</taxon>
        <taxon>Bacillati</taxon>
        <taxon>Saganbacteria</taxon>
    </lineage>
</organism>
<sequence length="223" mass="25185">MISASLITPSVPTRFGLKTVVLAEFYCLSPTLTRSAVTLVNKFMRRPFVKKAFEGVFGREYRSFQTFDKTRCFLKLQMRLDLSEALTACETAEIDGIPDGLTDKKDIIQFKRFIGAVKYFAQKNNLHHYCLFAVSSSFLPLFGAKFAHVGLYELTNGYPAEFLLANVGVFASSFYFLINRVVKSHNFIQSVSWFMSQDLNSLNSKSALLLSQIISNINVVKKP</sequence>
<dbReference type="AlphaFoldDB" id="A0A1F4SU66"/>
<proteinExistence type="predicted"/>
<dbReference type="Proteomes" id="UP000178417">
    <property type="component" value="Unassembled WGS sequence"/>
</dbReference>
<evidence type="ECO:0000313" key="2">
    <source>
        <dbReference type="EMBL" id="OGC23982.1"/>
    </source>
</evidence>
<evidence type="ECO:0000256" key="1">
    <source>
        <dbReference type="SAM" id="Phobius"/>
    </source>
</evidence>
<accession>A0A1F4SU66</accession>
<keyword evidence="1" id="KW-0472">Membrane</keyword>
<evidence type="ECO:0000313" key="3">
    <source>
        <dbReference type="Proteomes" id="UP000178417"/>
    </source>
</evidence>
<dbReference type="STRING" id="1802579.A2310_05490"/>
<protein>
    <submittedName>
        <fullName evidence="2">Uncharacterized protein</fullName>
    </submittedName>
</protein>
<feature type="transmembrane region" description="Helical" evidence="1">
    <location>
        <begin position="158"/>
        <end position="178"/>
    </location>
</feature>
<name>A0A1F4SU66_UNCSA</name>
<comment type="caution">
    <text evidence="2">The sequence shown here is derived from an EMBL/GenBank/DDBJ whole genome shotgun (WGS) entry which is preliminary data.</text>
</comment>